<name>A0ABT8ZU38_9SPHN</name>
<sequence length="327" mass="35301">MAGRAQARSAPCEPKVHLRGLNLNLLVAFDALAGAPTLTEAAQRLSLTQSALSGALKQLRQHYNDPLILFSAAGPRLTPLGERLRPIIRNILVIAEDTSKLSSEFDPASSAAIFDLRAADWIELIFLKDVLGDIAAKAPGVSVSVQSTAPRPAKDIFAENADLVLTSEAFLDPDRPSEYLFEDAFACIAWTGNTHVAAGLDAGTFEHLYHVGVVTGAEGVSAVDEMLRRHSVRRNLTVRTSAHAILPQVIIGTDLLAVTSRRFAMQIAPSLPVAVFDLPFAVGPLRIAMQWQAYRESDPAMLWLREQVAARARIMPALPESIGTSVQ</sequence>
<dbReference type="InterPro" id="IPR036390">
    <property type="entry name" value="WH_DNA-bd_sf"/>
</dbReference>
<dbReference type="SUPFAM" id="SSF46785">
    <property type="entry name" value="Winged helix' DNA-binding domain"/>
    <property type="match status" value="1"/>
</dbReference>
<evidence type="ECO:0000256" key="3">
    <source>
        <dbReference type="ARBA" id="ARBA00023125"/>
    </source>
</evidence>
<comment type="caution">
    <text evidence="6">The sequence shown here is derived from an EMBL/GenBank/DDBJ whole genome shotgun (WGS) entry which is preliminary data.</text>
</comment>
<dbReference type="SUPFAM" id="SSF53850">
    <property type="entry name" value="Periplasmic binding protein-like II"/>
    <property type="match status" value="1"/>
</dbReference>
<evidence type="ECO:0000313" key="6">
    <source>
        <dbReference type="EMBL" id="MDO7840783.1"/>
    </source>
</evidence>
<keyword evidence="4" id="KW-0804">Transcription</keyword>
<evidence type="ECO:0000256" key="4">
    <source>
        <dbReference type="ARBA" id="ARBA00023163"/>
    </source>
</evidence>
<dbReference type="Gene3D" id="3.40.190.10">
    <property type="entry name" value="Periplasmic binding protein-like II"/>
    <property type="match status" value="2"/>
</dbReference>
<reference evidence="6" key="1">
    <citation type="submission" date="2023-07" db="EMBL/GenBank/DDBJ databases">
        <authorList>
            <person name="Kim M.K."/>
        </authorList>
    </citation>
    <scope>NUCLEOTIDE SEQUENCE</scope>
    <source>
        <strain evidence="6">CA1-15</strain>
    </source>
</reference>
<comment type="similarity">
    <text evidence="1">Belongs to the LysR transcriptional regulatory family.</text>
</comment>
<dbReference type="InterPro" id="IPR036388">
    <property type="entry name" value="WH-like_DNA-bd_sf"/>
</dbReference>
<dbReference type="InterPro" id="IPR000847">
    <property type="entry name" value="LysR_HTH_N"/>
</dbReference>
<accession>A0ABT8ZU38</accession>
<evidence type="ECO:0000259" key="5">
    <source>
        <dbReference type="PROSITE" id="PS50931"/>
    </source>
</evidence>
<evidence type="ECO:0000256" key="2">
    <source>
        <dbReference type="ARBA" id="ARBA00023015"/>
    </source>
</evidence>
<keyword evidence="7" id="KW-1185">Reference proteome</keyword>
<dbReference type="Pfam" id="PF03466">
    <property type="entry name" value="LysR_substrate"/>
    <property type="match status" value="1"/>
</dbReference>
<proteinExistence type="inferred from homology"/>
<evidence type="ECO:0000256" key="1">
    <source>
        <dbReference type="ARBA" id="ARBA00009437"/>
    </source>
</evidence>
<gene>
    <name evidence="6" type="ORF">Q5H94_00450</name>
</gene>
<organism evidence="6 7">
    <name type="scientific">Sphingomonas immobilis</name>
    <dbReference type="NCBI Taxonomy" id="3063997"/>
    <lineage>
        <taxon>Bacteria</taxon>
        <taxon>Pseudomonadati</taxon>
        <taxon>Pseudomonadota</taxon>
        <taxon>Alphaproteobacteria</taxon>
        <taxon>Sphingomonadales</taxon>
        <taxon>Sphingomonadaceae</taxon>
        <taxon>Sphingomonas</taxon>
    </lineage>
</organism>
<dbReference type="PANTHER" id="PTHR30118">
    <property type="entry name" value="HTH-TYPE TRANSCRIPTIONAL REGULATOR LEUO-RELATED"/>
    <property type="match status" value="1"/>
</dbReference>
<keyword evidence="2" id="KW-0805">Transcription regulation</keyword>
<protein>
    <submittedName>
        <fullName evidence="6">LysR family transcriptional regulator</fullName>
    </submittedName>
</protein>
<dbReference type="EMBL" id="JAUQSZ010000001">
    <property type="protein sequence ID" value="MDO7840783.1"/>
    <property type="molecule type" value="Genomic_DNA"/>
</dbReference>
<keyword evidence="3" id="KW-0238">DNA-binding</keyword>
<dbReference type="PANTHER" id="PTHR30118:SF6">
    <property type="entry name" value="HTH-TYPE TRANSCRIPTIONAL REGULATOR LEUO"/>
    <property type="match status" value="1"/>
</dbReference>
<dbReference type="Proteomes" id="UP001176468">
    <property type="component" value="Unassembled WGS sequence"/>
</dbReference>
<dbReference type="InterPro" id="IPR050389">
    <property type="entry name" value="LysR-type_TF"/>
</dbReference>
<dbReference type="InterPro" id="IPR005119">
    <property type="entry name" value="LysR_subst-bd"/>
</dbReference>
<dbReference type="PROSITE" id="PS50931">
    <property type="entry name" value="HTH_LYSR"/>
    <property type="match status" value="1"/>
</dbReference>
<dbReference type="Gene3D" id="1.10.10.10">
    <property type="entry name" value="Winged helix-like DNA-binding domain superfamily/Winged helix DNA-binding domain"/>
    <property type="match status" value="1"/>
</dbReference>
<feature type="domain" description="HTH lysR-type" evidence="5">
    <location>
        <begin position="21"/>
        <end position="78"/>
    </location>
</feature>
<evidence type="ECO:0000313" key="7">
    <source>
        <dbReference type="Proteomes" id="UP001176468"/>
    </source>
</evidence>
<dbReference type="Pfam" id="PF00126">
    <property type="entry name" value="HTH_1"/>
    <property type="match status" value="1"/>
</dbReference>